<proteinExistence type="predicted"/>
<feature type="transmembrane region" description="Helical" evidence="2">
    <location>
        <begin position="12"/>
        <end position="32"/>
    </location>
</feature>
<protein>
    <submittedName>
        <fullName evidence="3">Uncharacterized protein</fullName>
    </submittedName>
</protein>
<evidence type="ECO:0000256" key="1">
    <source>
        <dbReference type="SAM" id="MobiDB-lite"/>
    </source>
</evidence>
<feature type="compositionally biased region" description="Polar residues" evidence="1">
    <location>
        <begin position="120"/>
        <end position="141"/>
    </location>
</feature>
<dbReference type="VEuPathDB" id="MicrosporidiaDB:H312_01886"/>
<reference evidence="3 4" key="2">
    <citation type="submission" date="2014-03" db="EMBL/GenBank/DDBJ databases">
        <title>The Genome Sequence of Anncaliia algerae insect isolate PRA339.</title>
        <authorList>
            <consortium name="The Broad Institute Genome Sequencing Platform"/>
            <consortium name="The Broad Institute Genome Sequencing Center for Infectious Disease"/>
            <person name="Cuomo C."/>
            <person name="Becnel J."/>
            <person name="Sanscrainte N."/>
            <person name="Walker B."/>
            <person name="Young S.K."/>
            <person name="Zeng Q."/>
            <person name="Gargeya S."/>
            <person name="Fitzgerald M."/>
            <person name="Haas B."/>
            <person name="Abouelleil A."/>
            <person name="Alvarado L."/>
            <person name="Arachchi H.M."/>
            <person name="Berlin A.M."/>
            <person name="Chapman S.B."/>
            <person name="Dewar J."/>
            <person name="Goldberg J."/>
            <person name="Griggs A."/>
            <person name="Gujja S."/>
            <person name="Hansen M."/>
            <person name="Howarth C."/>
            <person name="Imamovic A."/>
            <person name="Larimer J."/>
            <person name="McCowan C."/>
            <person name="Murphy C."/>
            <person name="Neiman D."/>
            <person name="Pearson M."/>
            <person name="Priest M."/>
            <person name="Roberts A."/>
            <person name="Saif S."/>
            <person name="Shea T."/>
            <person name="Sisk P."/>
            <person name="Sykes S."/>
            <person name="Wortman J."/>
            <person name="Nusbaum C."/>
            <person name="Birren B."/>
        </authorList>
    </citation>
    <scope>NUCLEOTIDE SEQUENCE [LARGE SCALE GENOMIC DNA]</scope>
    <source>
        <strain evidence="3 4">PRA339</strain>
    </source>
</reference>
<evidence type="ECO:0000256" key="2">
    <source>
        <dbReference type="SAM" id="Phobius"/>
    </source>
</evidence>
<keyword evidence="2" id="KW-1133">Transmembrane helix</keyword>
<accession>A0A059F098</accession>
<feature type="non-terminal residue" evidence="3">
    <location>
        <position position="162"/>
    </location>
</feature>
<reference evidence="4" key="1">
    <citation type="submission" date="2013-02" db="EMBL/GenBank/DDBJ databases">
        <authorList>
            <consortium name="The Broad Institute Genome Sequencing Platform"/>
            <person name="Cuomo C."/>
            <person name="Becnel J."/>
            <person name="Sanscrainte N."/>
            <person name="Walker B."/>
            <person name="Young S.K."/>
            <person name="Zeng Q."/>
            <person name="Gargeya S."/>
            <person name="Fitzgerald M."/>
            <person name="Haas B."/>
            <person name="Abouelleil A."/>
            <person name="Alvarado L."/>
            <person name="Arachchi H.M."/>
            <person name="Berlin A.M."/>
            <person name="Chapman S.B."/>
            <person name="Dewar J."/>
            <person name="Goldberg J."/>
            <person name="Griggs A."/>
            <person name="Gujja S."/>
            <person name="Hansen M."/>
            <person name="Howarth C."/>
            <person name="Imamovic A."/>
            <person name="Larimer J."/>
            <person name="McCowan C."/>
            <person name="Murphy C."/>
            <person name="Neiman D."/>
            <person name="Pearson M."/>
            <person name="Priest M."/>
            <person name="Roberts A."/>
            <person name="Saif S."/>
            <person name="Shea T."/>
            <person name="Sisk P."/>
            <person name="Sykes S."/>
            <person name="Wortman J."/>
            <person name="Nusbaum C."/>
            <person name="Birren B."/>
        </authorList>
    </citation>
    <scope>NUCLEOTIDE SEQUENCE [LARGE SCALE GENOMIC DNA]</scope>
    <source>
        <strain evidence="4">PRA339</strain>
    </source>
</reference>
<evidence type="ECO:0000313" key="4">
    <source>
        <dbReference type="Proteomes" id="UP000030655"/>
    </source>
</evidence>
<sequence length="162" mass="17809">MSTTSNKYYQIMVLLLIIITALSSAIFIGQFFKKKGKEQTSQTTSTTTTLISNSTTPVSFEFIQLGKDSEGKNFLNLKLIFSKEAFDEFSKQEKSSCEESSQPTPIPVNNNDSKNTENNSVDTGVQQENSSCNGEPTQVTPATIPVDKNNSKNTKTKSVDTD</sequence>
<feature type="compositionally biased region" description="Low complexity" evidence="1">
    <location>
        <begin position="109"/>
        <end position="119"/>
    </location>
</feature>
<keyword evidence="4" id="KW-1185">Reference proteome</keyword>
<dbReference type="OrthoDB" id="10563917at2759"/>
<name>A0A059F098_9MICR</name>
<dbReference type="HOGENOM" id="CLU_138914_0_0_1"/>
<organism evidence="3 4">
    <name type="scientific">Anncaliia algerae PRA339</name>
    <dbReference type="NCBI Taxonomy" id="1288291"/>
    <lineage>
        <taxon>Eukaryota</taxon>
        <taxon>Fungi</taxon>
        <taxon>Fungi incertae sedis</taxon>
        <taxon>Microsporidia</taxon>
        <taxon>Tubulinosematoidea</taxon>
        <taxon>Tubulinosematidae</taxon>
        <taxon>Anncaliia</taxon>
    </lineage>
</organism>
<evidence type="ECO:0000313" key="3">
    <source>
        <dbReference type="EMBL" id="KCZ80723.1"/>
    </source>
</evidence>
<dbReference type="AlphaFoldDB" id="A0A059F098"/>
<keyword evidence="2" id="KW-0472">Membrane</keyword>
<keyword evidence="2" id="KW-0812">Transmembrane</keyword>
<dbReference type="EMBL" id="KK365166">
    <property type="protein sequence ID" value="KCZ80723.1"/>
    <property type="molecule type" value="Genomic_DNA"/>
</dbReference>
<feature type="region of interest" description="Disordered" evidence="1">
    <location>
        <begin position="92"/>
        <end position="162"/>
    </location>
</feature>
<dbReference type="Proteomes" id="UP000030655">
    <property type="component" value="Unassembled WGS sequence"/>
</dbReference>
<gene>
    <name evidence="3" type="ORF">H312_01886</name>
</gene>